<accession>A0AAW0S9W8</accession>
<name>A0AAW0S9W8_SCYPA</name>
<sequence length="134" mass="15184">MSADIEETVCASVKESEMFALQVDESTDIGALVAKTIGNDLKSVLEKVVKMVNFIKSRPLKTRLFAKLCEEVEAKHVNLLLHTELTGGLTLTEEEQLVEMRNDRNLKLLHMQLPLNEFWVQMKAQYPQVAKKAL</sequence>
<dbReference type="PANTHER" id="PTHR45913">
    <property type="entry name" value="EPM2A-INTERACTING PROTEIN 1"/>
    <property type="match status" value="1"/>
</dbReference>
<comment type="caution">
    <text evidence="1">The sequence shown here is derived from an EMBL/GenBank/DDBJ whole genome shotgun (WGS) entry which is preliminary data.</text>
</comment>
<reference evidence="1 2" key="1">
    <citation type="submission" date="2023-03" db="EMBL/GenBank/DDBJ databases">
        <title>High-quality genome of Scylla paramamosain provides insights in environmental adaptation.</title>
        <authorList>
            <person name="Zhang L."/>
        </authorList>
    </citation>
    <scope>NUCLEOTIDE SEQUENCE [LARGE SCALE GENOMIC DNA]</scope>
    <source>
        <strain evidence="1">LZ_2023a</strain>
        <tissue evidence="1">Muscle</tissue>
    </source>
</reference>
<evidence type="ECO:0000313" key="2">
    <source>
        <dbReference type="Proteomes" id="UP001487740"/>
    </source>
</evidence>
<feature type="non-terminal residue" evidence="1">
    <location>
        <position position="134"/>
    </location>
</feature>
<keyword evidence="2" id="KW-1185">Reference proteome</keyword>
<proteinExistence type="predicted"/>
<dbReference type="EMBL" id="JARAKH010004364">
    <property type="protein sequence ID" value="KAK8372109.1"/>
    <property type="molecule type" value="Genomic_DNA"/>
</dbReference>
<gene>
    <name evidence="1" type="ORF">O3P69_016155</name>
</gene>
<dbReference type="PANTHER" id="PTHR45913:SF19">
    <property type="entry name" value="LOW QUALITY PROTEIN: ZINC FINGER BED DOMAIN-CONTAINING PROTEIN 5-LIKE"/>
    <property type="match status" value="1"/>
</dbReference>
<evidence type="ECO:0000313" key="1">
    <source>
        <dbReference type="EMBL" id="KAK8372109.1"/>
    </source>
</evidence>
<dbReference type="AlphaFoldDB" id="A0AAW0S9W8"/>
<organism evidence="1 2">
    <name type="scientific">Scylla paramamosain</name>
    <name type="common">Mud crab</name>
    <dbReference type="NCBI Taxonomy" id="85552"/>
    <lineage>
        <taxon>Eukaryota</taxon>
        <taxon>Metazoa</taxon>
        <taxon>Ecdysozoa</taxon>
        <taxon>Arthropoda</taxon>
        <taxon>Crustacea</taxon>
        <taxon>Multicrustacea</taxon>
        <taxon>Malacostraca</taxon>
        <taxon>Eumalacostraca</taxon>
        <taxon>Eucarida</taxon>
        <taxon>Decapoda</taxon>
        <taxon>Pleocyemata</taxon>
        <taxon>Brachyura</taxon>
        <taxon>Eubrachyura</taxon>
        <taxon>Portunoidea</taxon>
        <taxon>Portunidae</taxon>
        <taxon>Portuninae</taxon>
        <taxon>Scylla</taxon>
    </lineage>
</organism>
<protein>
    <submittedName>
        <fullName evidence="1">Uncharacterized protein</fullName>
    </submittedName>
</protein>
<dbReference type="Proteomes" id="UP001487740">
    <property type="component" value="Unassembled WGS sequence"/>
</dbReference>